<protein>
    <submittedName>
        <fullName evidence="2">Tyrosine protein kinase</fullName>
    </submittedName>
</protein>
<feature type="region of interest" description="Disordered" evidence="1">
    <location>
        <begin position="117"/>
        <end position="146"/>
    </location>
</feature>
<dbReference type="EMBL" id="JBHSED010000036">
    <property type="protein sequence ID" value="MFC4305176.1"/>
    <property type="molecule type" value="Genomic_DNA"/>
</dbReference>
<accession>A0ABV8SC88</accession>
<gene>
    <name evidence="2" type="ORF">ACFO1S_17220</name>
</gene>
<keyword evidence="2" id="KW-0808">Transferase</keyword>
<dbReference type="Proteomes" id="UP001595755">
    <property type="component" value="Unassembled WGS sequence"/>
</dbReference>
<reference evidence="3" key="1">
    <citation type="journal article" date="2019" name="Int. J. Syst. Evol. Microbiol.">
        <title>The Global Catalogue of Microorganisms (GCM) 10K type strain sequencing project: providing services to taxonomists for standard genome sequencing and annotation.</title>
        <authorList>
            <consortium name="The Broad Institute Genomics Platform"/>
            <consortium name="The Broad Institute Genome Sequencing Center for Infectious Disease"/>
            <person name="Wu L."/>
            <person name="Ma J."/>
        </authorList>
    </citation>
    <scope>NUCLEOTIDE SEQUENCE [LARGE SCALE GENOMIC DNA]</scope>
    <source>
        <strain evidence="3">CGMCC 4.1641</strain>
    </source>
</reference>
<dbReference type="GO" id="GO:0016301">
    <property type="term" value="F:kinase activity"/>
    <property type="evidence" value="ECO:0007669"/>
    <property type="project" value="UniProtKB-KW"/>
</dbReference>
<evidence type="ECO:0000313" key="2">
    <source>
        <dbReference type="EMBL" id="MFC4305176.1"/>
    </source>
</evidence>
<feature type="compositionally biased region" description="Polar residues" evidence="1">
    <location>
        <begin position="8"/>
        <end position="19"/>
    </location>
</feature>
<feature type="compositionally biased region" description="Basic residues" evidence="1">
    <location>
        <begin position="123"/>
        <end position="146"/>
    </location>
</feature>
<keyword evidence="3" id="KW-1185">Reference proteome</keyword>
<organism evidence="2 3">
    <name type="scientific">Cohnella boryungensis</name>
    <dbReference type="NCBI Taxonomy" id="768479"/>
    <lineage>
        <taxon>Bacteria</taxon>
        <taxon>Bacillati</taxon>
        <taxon>Bacillota</taxon>
        <taxon>Bacilli</taxon>
        <taxon>Bacillales</taxon>
        <taxon>Paenibacillaceae</taxon>
        <taxon>Cohnella</taxon>
    </lineage>
</organism>
<dbReference type="RefSeq" id="WP_204606212.1">
    <property type="nucleotide sequence ID" value="NZ_JBHSED010000036.1"/>
</dbReference>
<name>A0ABV8SC88_9BACL</name>
<comment type="caution">
    <text evidence="2">The sequence shown here is derived from an EMBL/GenBank/DDBJ whole genome shotgun (WGS) entry which is preliminary data.</text>
</comment>
<evidence type="ECO:0000256" key="1">
    <source>
        <dbReference type="SAM" id="MobiDB-lite"/>
    </source>
</evidence>
<sequence length="146" mass="15317">MNDPFSPSLHSWTPSTGQNEFPGIGGTISGPPAVIDQAAAVPVQATAVSTAVSTAKSSLPFNISNLSDLKNIVDRMGGIEGVLSTMGKVQKFMSTMQQMAPMIKLFMGSKASKAAAANASKGVVRKRRTKRSGGGKARSRRPAKRR</sequence>
<evidence type="ECO:0000313" key="3">
    <source>
        <dbReference type="Proteomes" id="UP001595755"/>
    </source>
</evidence>
<keyword evidence="2" id="KW-0418">Kinase</keyword>
<feature type="region of interest" description="Disordered" evidence="1">
    <location>
        <begin position="1"/>
        <end position="28"/>
    </location>
</feature>
<proteinExistence type="predicted"/>